<protein>
    <submittedName>
        <fullName evidence="2">GNAT family N-acetyltransferase</fullName>
        <ecNumber evidence="2">2.3.1.-</ecNumber>
    </submittedName>
</protein>
<keyword evidence="3" id="KW-1185">Reference proteome</keyword>
<dbReference type="PROSITE" id="PS51186">
    <property type="entry name" value="GNAT"/>
    <property type="match status" value="1"/>
</dbReference>
<dbReference type="EC" id="2.3.1.-" evidence="2"/>
<feature type="domain" description="N-acetyltransferase" evidence="1">
    <location>
        <begin position="1"/>
        <end position="77"/>
    </location>
</feature>
<dbReference type="InterPro" id="IPR000182">
    <property type="entry name" value="GNAT_dom"/>
</dbReference>
<keyword evidence="2" id="KW-0808">Transferase</keyword>
<dbReference type="Gene3D" id="3.40.630.30">
    <property type="match status" value="1"/>
</dbReference>
<dbReference type="CDD" id="cd04301">
    <property type="entry name" value="NAT_SF"/>
    <property type="match status" value="1"/>
</dbReference>
<keyword evidence="2" id="KW-0012">Acyltransferase</keyword>
<dbReference type="InterPro" id="IPR016181">
    <property type="entry name" value="Acyl_CoA_acyltransferase"/>
</dbReference>
<reference evidence="2 3" key="1">
    <citation type="submission" date="2023-11" db="EMBL/GenBank/DDBJ databases">
        <title>Paucibacter sp. nov., isolated from fresh soil in Korea.</title>
        <authorList>
            <person name="Le N.T.T."/>
        </authorList>
    </citation>
    <scope>NUCLEOTIDE SEQUENCE [LARGE SCALE GENOMIC DNA]</scope>
    <source>
        <strain evidence="2 3">R3-3</strain>
    </source>
</reference>
<dbReference type="Pfam" id="PF13673">
    <property type="entry name" value="Acetyltransf_10"/>
    <property type="match status" value="1"/>
</dbReference>
<proteinExistence type="predicted"/>
<organism evidence="2 3">
    <name type="scientific">Roseateles agri</name>
    <dbReference type="NCBI Taxonomy" id="3098619"/>
    <lineage>
        <taxon>Bacteria</taxon>
        <taxon>Pseudomonadati</taxon>
        <taxon>Pseudomonadota</taxon>
        <taxon>Betaproteobacteria</taxon>
        <taxon>Burkholderiales</taxon>
        <taxon>Sphaerotilaceae</taxon>
        <taxon>Roseateles</taxon>
    </lineage>
</organism>
<comment type="caution">
    <text evidence="2">The sequence shown here is derived from an EMBL/GenBank/DDBJ whole genome shotgun (WGS) entry which is preliminary data.</text>
</comment>
<dbReference type="EMBL" id="JAXCLA010000001">
    <property type="protein sequence ID" value="MDY0743246.1"/>
    <property type="molecule type" value="Genomic_DNA"/>
</dbReference>
<dbReference type="SUPFAM" id="SSF55729">
    <property type="entry name" value="Acyl-CoA N-acyltransferases (Nat)"/>
    <property type="match status" value="1"/>
</dbReference>
<evidence type="ECO:0000313" key="2">
    <source>
        <dbReference type="EMBL" id="MDY0743246.1"/>
    </source>
</evidence>
<name>A0ABU5DAD7_9BURK</name>
<sequence>MDIAVLKEHQGKGLGKRIMREILKYIEANVPASGYVSLIADGQAQDLYVQFGFVHTAPRSVGMAYKRPNAASGMASA</sequence>
<dbReference type="GO" id="GO:0016746">
    <property type="term" value="F:acyltransferase activity"/>
    <property type="evidence" value="ECO:0007669"/>
    <property type="project" value="UniProtKB-KW"/>
</dbReference>
<accession>A0ABU5DAD7</accession>
<evidence type="ECO:0000313" key="3">
    <source>
        <dbReference type="Proteomes" id="UP001285263"/>
    </source>
</evidence>
<dbReference type="Proteomes" id="UP001285263">
    <property type="component" value="Unassembled WGS sequence"/>
</dbReference>
<gene>
    <name evidence="2" type="ORF">SNE35_01945</name>
</gene>
<evidence type="ECO:0000259" key="1">
    <source>
        <dbReference type="PROSITE" id="PS51186"/>
    </source>
</evidence>